<dbReference type="Gene3D" id="3.40.50.720">
    <property type="entry name" value="NAD(P)-binding Rossmann-like Domain"/>
    <property type="match status" value="1"/>
</dbReference>
<dbReference type="GO" id="GO:0009051">
    <property type="term" value="P:pentose-phosphate shunt, oxidative branch"/>
    <property type="evidence" value="ECO:0007669"/>
    <property type="project" value="TreeGrafter"/>
</dbReference>
<evidence type="ECO:0000313" key="9">
    <source>
        <dbReference type="EMBL" id="QNN61824.1"/>
    </source>
</evidence>
<keyword evidence="3 6" id="KW-0521">NADP</keyword>
<dbReference type="NCBIfam" id="TIGR00871">
    <property type="entry name" value="zwf"/>
    <property type="match status" value="1"/>
</dbReference>
<dbReference type="Proteomes" id="UP000515928">
    <property type="component" value="Chromosome"/>
</dbReference>
<dbReference type="PANTHER" id="PTHR23429:SF0">
    <property type="entry name" value="GLUCOSE-6-PHOSPHATE 1-DEHYDROGENASE"/>
    <property type="match status" value="1"/>
</dbReference>
<feature type="active site" description="Proton acceptor" evidence="6">
    <location>
        <position position="236"/>
    </location>
</feature>
<keyword evidence="2 6" id="KW-0313">Glucose metabolism</keyword>
<evidence type="ECO:0000256" key="5">
    <source>
        <dbReference type="ARBA" id="ARBA00023277"/>
    </source>
</evidence>
<feature type="binding site" evidence="6">
    <location>
        <position position="178"/>
    </location>
    <ligand>
        <name>substrate</name>
    </ligand>
</feature>
<accession>A0A7G9S1U9</accession>
<dbReference type="SUPFAM" id="SSF51735">
    <property type="entry name" value="NAD(P)-binding Rossmann-fold domains"/>
    <property type="match status" value="1"/>
</dbReference>
<evidence type="ECO:0000256" key="2">
    <source>
        <dbReference type="ARBA" id="ARBA00022526"/>
    </source>
</evidence>
<dbReference type="GO" id="GO:0006006">
    <property type="term" value="P:glucose metabolic process"/>
    <property type="evidence" value="ECO:0007669"/>
    <property type="project" value="UniProtKB-KW"/>
</dbReference>
<dbReference type="HAMAP" id="MF_00966">
    <property type="entry name" value="G6PD"/>
    <property type="match status" value="1"/>
</dbReference>
<dbReference type="InterPro" id="IPR022675">
    <property type="entry name" value="G6P_DH_C"/>
</dbReference>
<dbReference type="KEGG" id="eio:H9L01_07085"/>
<comment type="caution">
    <text evidence="6">Lacks conserved residue(s) required for the propagation of feature annotation.</text>
</comment>
<comment type="catalytic activity">
    <reaction evidence="6">
        <text>D-glucose 6-phosphate + NADP(+) = 6-phospho-D-glucono-1,5-lactone + NADPH + H(+)</text>
        <dbReference type="Rhea" id="RHEA:15841"/>
        <dbReference type="ChEBI" id="CHEBI:15378"/>
        <dbReference type="ChEBI" id="CHEBI:57783"/>
        <dbReference type="ChEBI" id="CHEBI:57955"/>
        <dbReference type="ChEBI" id="CHEBI:58349"/>
        <dbReference type="ChEBI" id="CHEBI:61548"/>
        <dbReference type="EC" id="1.1.1.49"/>
    </reaction>
</comment>
<dbReference type="SUPFAM" id="SSF55347">
    <property type="entry name" value="Glyceraldehyde-3-phosphate dehydrogenase-like, C-terminal domain"/>
    <property type="match status" value="1"/>
</dbReference>
<dbReference type="PRINTS" id="PR00079">
    <property type="entry name" value="G6PDHDRGNASE"/>
</dbReference>
<evidence type="ECO:0000256" key="4">
    <source>
        <dbReference type="ARBA" id="ARBA00023002"/>
    </source>
</evidence>
<evidence type="ECO:0000256" key="1">
    <source>
        <dbReference type="ARBA" id="ARBA00004937"/>
    </source>
</evidence>
<evidence type="ECO:0000259" key="8">
    <source>
        <dbReference type="Pfam" id="PF02781"/>
    </source>
</evidence>
<dbReference type="GO" id="GO:0004345">
    <property type="term" value="F:glucose-6-phosphate dehydrogenase activity"/>
    <property type="evidence" value="ECO:0007669"/>
    <property type="project" value="UniProtKB-UniRule"/>
</dbReference>
<keyword evidence="10" id="KW-1185">Reference proteome</keyword>
<dbReference type="EMBL" id="CP060715">
    <property type="protein sequence ID" value="QNN61824.1"/>
    <property type="molecule type" value="Genomic_DNA"/>
</dbReference>
<dbReference type="GO" id="GO:0050661">
    <property type="term" value="F:NADP binding"/>
    <property type="evidence" value="ECO:0007669"/>
    <property type="project" value="UniProtKB-UniRule"/>
</dbReference>
<evidence type="ECO:0000259" key="7">
    <source>
        <dbReference type="Pfam" id="PF00479"/>
    </source>
</evidence>
<feature type="binding site" evidence="6">
    <location>
        <position position="329"/>
    </location>
    <ligand>
        <name>substrate</name>
    </ligand>
</feature>
<feature type="binding site" evidence="6">
    <location>
        <position position="212"/>
    </location>
    <ligand>
        <name>substrate</name>
    </ligand>
</feature>
<comment type="pathway">
    <text evidence="1 6">Carbohydrate degradation; pentose phosphate pathway; D-ribulose 5-phosphate from D-glucose 6-phosphate (oxidative stage): step 1/3.</text>
</comment>
<reference evidence="9 10" key="1">
    <citation type="submission" date="2020-08" db="EMBL/GenBank/DDBJ databases">
        <title>Genome sequence of Erysipelothrix inopinata DSM 15511T.</title>
        <authorList>
            <person name="Hyun D.-W."/>
            <person name="Bae J.-W."/>
        </authorList>
    </citation>
    <scope>NUCLEOTIDE SEQUENCE [LARGE SCALE GENOMIC DNA]</scope>
    <source>
        <strain evidence="9 10">DSM 15511</strain>
    </source>
</reference>
<feature type="binding site" evidence="6">
    <location>
        <position position="174"/>
    </location>
    <ligand>
        <name>substrate</name>
    </ligand>
</feature>
<dbReference type="GO" id="GO:0005829">
    <property type="term" value="C:cytosol"/>
    <property type="evidence" value="ECO:0007669"/>
    <property type="project" value="TreeGrafter"/>
</dbReference>
<organism evidence="9 10">
    <name type="scientific">Erysipelothrix inopinata</name>
    <dbReference type="NCBI Taxonomy" id="225084"/>
    <lineage>
        <taxon>Bacteria</taxon>
        <taxon>Bacillati</taxon>
        <taxon>Bacillota</taxon>
        <taxon>Erysipelotrichia</taxon>
        <taxon>Erysipelotrichales</taxon>
        <taxon>Erysipelotrichaceae</taxon>
        <taxon>Erysipelothrix</taxon>
    </lineage>
</organism>
<evidence type="ECO:0000256" key="3">
    <source>
        <dbReference type="ARBA" id="ARBA00022857"/>
    </source>
</evidence>
<dbReference type="Gene3D" id="3.30.360.10">
    <property type="entry name" value="Dihydrodipicolinate Reductase, domain 2"/>
    <property type="match status" value="1"/>
</dbReference>
<gene>
    <name evidence="6 9" type="primary">zwf</name>
    <name evidence="9" type="ORF">H9L01_07085</name>
</gene>
<keyword evidence="4 6" id="KW-0560">Oxidoreductase</keyword>
<feature type="binding site" evidence="6">
    <location>
        <position position="46"/>
    </location>
    <ligand>
        <name>NADP(+)</name>
        <dbReference type="ChEBI" id="CHEBI:58349"/>
    </ligand>
</feature>
<dbReference type="PANTHER" id="PTHR23429">
    <property type="entry name" value="GLUCOSE-6-PHOSPHATE 1-DEHYDROGENASE G6PD"/>
    <property type="match status" value="1"/>
</dbReference>
<dbReference type="Pfam" id="PF00479">
    <property type="entry name" value="G6PD_N"/>
    <property type="match status" value="1"/>
</dbReference>
<comment type="similarity">
    <text evidence="6">Belongs to the glucose-6-phosphate dehydrogenase family.</text>
</comment>
<dbReference type="Pfam" id="PF02781">
    <property type="entry name" value="G6PD_C"/>
    <property type="match status" value="1"/>
</dbReference>
<feature type="domain" description="Glucose-6-phosphate dehydrogenase NAD-binding" evidence="7">
    <location>
        <begin position="10"/>
        <end position="183"/>
    </location>
</feature>
<sequence>MNKKPHIVTIFGGTGDLTYRKLLPAFYNLMETNHLPDDFHIVIIGRQDLTTESYRELAKNWIHEHSRYKVHDEKLEEFLNYVTYFEMIFTEEEGYHRLKEYYQSLSPNACHLYYFAVAPAFFEAIAINLGKADLASNSKVIIEKPFGNDLESAGQINKTLTSIFSETSIYRIDHYVAKEMVQNIFTIRFANTLFTNIWNSDNIKSIQISANELVGVENRGNYYDHTGALKDMFQNHLLQILSIVTMDKPTDFEAESIHEKQEEILENLYIESINDDVVLGQYTSDGNSKSYRDEERVYASSTTETFVALKLGLHHPHWENTPIYVRTGKRMHKRATEVVIEFKALNNEKPNVLIIKIQPDEGVYLRFNIKKPGQGNDVQTVFMDFCQSCNYENRVNTPEAYERLLNAALDGDRTLFASYKQVELSWMFVEDIVNQVNHQDIQFYEAFTSGPHKAHELLKRDGNHWIEEEVYGENYISSIE</sequence>
<dbReference type="AlphaFoldDB" id="A0A7G9S1U9"/>
<feature type="domain" description="Glucose-6-phosphate dehydrogenase C-terminal" evidence="8">
    <location>
        <begin position="186"/>
        <end position="465"/>
    </location>
</feature>
<dbReference type="EC" id="1.1.1.49" evidence="6"/>
<dbReference type="InterPro" id="IPR036291">
    <property type="entry name" value="NAD(P)-bd_dom_sf"/>
</dbReference>
<dbReference type="InterPro" id="IPR001282">
    <property type="entry name" value="G6P_DH"/>
</dbReference>
<dbReference type="UniPathway" id="UPA00115">
    <property type="reaction ID" value="UER00408"/>
</dbReference>
<evidence type="ECO:0000313" key="10">
    <source>
        <dbReference type="Proteomes" id="UP000515928"/>
    </source>
</evidence>
<protein>
    <recommendedName>
        <fullName evidence="6">Glucose-6-phosphate 1-dehydrogenase</fullName>
        <shortName evidence="6">G6PD</shortName>
        <ecNumber evidence="6">1.1.1.49</ecNumber>
    </recommendedName>
</protein>
<dbReference type="PIRSF" id="PIRSF000110">
    <property type="entry name" value="G6PD"/>
    <property type="match status" value="1"/>
</dbReference>
<dbReference type="InterPro" id="IPR022674">
    <property type="entry name" value="G6P_DH_NAD-bd"/>
</dbReference>
<name>A0A7G9S1U9_9FIRM</name>
<proteinExistence type="inferred from homology"/>
<feature type="binding site" evidence="6">
    <location>
        <position position="231"/>
    </location>
    <ligand>
        <name>substrate</name>
    </ligand>
</feature>
<evidence type="ECO:0000256" key="6">
    <source>
        <dbReference type="HAMAP-Rule" id="MF_00966"/>
    </source>
</evidence>
<comment type="function">
    <text evidence="6">Catalyzes the oxidation of glucose 6-phosphate to 6-phosphogluconolactone.</text>
</comment>
<keyword evidence="5 6" id="KW-0119">Carbohydrate metabolism</keyword>
<feature type="binding site" evidence="6">
    <location>
        <position position="144"/>
    </location>
    <ligand>
        <name>NADP(+)</name>
        <dbReference type="ChEBI" id="CHEBI:58349"/>
    </ligand>
</feature>